<gene>
    <name evidence="2" type="ORF">SAMN04488105_102259</name>
</gene>
<feature type="transmembrane region" description="Helical" evidence="1">
    <location>
        <begin position="235"/>
        <end position="260"/>
    </location>
</feature>
<evidence type="ECO:0000256" key="1">
    <source>
        <dbReference type="SAM" id="Phobius"/>
    </source>
</evidence>
<sequence>MTAQPPGTPEDPQAAQARAFFDAARGRIDGFVARNFSVTGSAAMHRRAFGLDLLRAPLNVVLAPIHALTRLFALIARLLRARRLAGWLDRRSFVLPTRVAAEVEARLVHELLGIARPAKAPRGLSRQLEQAPELRQLLRDGESSGAIAARTRAAADTIAAYSGTRSAVAELTTALLTVVFGAWVFRRLTPGMVSFGPALADSFARETALSSFPLGRGAASLWYGVFPVGATLSQVMVITGALIALASVVTAFAGVIADPVQARIGLHRRRLHRLVDALETDLTGAPPRRFAANEHYYARVFDLLDIGSGLFRHFR</sequence>
<feature type="transmembrane region" description="Helical" evidence="1">
    <location>
        <begin position="167"/>
        <end position="185"/>
    </location>
</feature>
<accession>A0A1G7BM78</accession>
<evidence type="ECO:0000313" key="2">
    <source>
        <dbReference type="EMBL" id="SDE28027.1"/>
    </source>
</evidence>
<keyword evidence="1" id="KW-0812">Transmembrane</keyword>
<protein>
    <submittedName>
        <fullName evidence="2">Uncharacterized protein</fullName>
    </submittedName>
</protein>
<proteinExistence type="predicted"/>
<keyword evidence="3" id="KW-1185">Reference proteome</keyword>
<dbReference type="STRING" id="282683.SAMN04488105_102259"/>
<dbReference type="EMBL" id="FNAV01000002">
    <property type="protein sequence ID" value="SDE28027.1"/>
    <property type="molecule type" value="Genomic_DNA"/>
</dbReference>
<dbReference type="AlphaFoldDB" id="A0A1G7BM78"/>
<dbReference type="OrthoDB" id="9342581at2"/>
<dbReference type="Proteomes" id="UP000198994">
    <property type="component" value="Unassembled WGS sequence"/>
</dbReference>
<evidence type="ECO:0000313" key="3">
    <source>
        <dbReference type="Proteomes" id="UP000198994"/>
    </source>
</evidence>
<feature type="transmembrane region" description="Helical" evidence="1">
    <location>
        <begin position="60"/>
        <end position="79"/>
    </location>
</feature>
<organism evidence="2 3">
    <name type="scientific">Salipiger thiooxidans</name>
    <dbReference type="NCBI Taxonomy" id="282683"/>
    <lineage>
        <taxon>Bacteria</taxon>
        <taxon>Pseudomonadati</taxon>
        <taxon>Pseudomonadota</taxon>
        <taxon>Alphaproteobacteria</taxon>
        <taxon>Rhodobacterales</taxon>
        <taxon>Roseobacteraceae</taxon>
        <taxon>Salipiger</taxon>
    </lineage>
</organism>
<dbReference type="RefSeq" id="WP_089955478.1">
    <property type="nucleotide sequence ID" value="NZ_FNAV01000002.1"/>
</dbReference>
<dbReference type="Pfam" id="PF20340">
    <property type="entry name" value="DUF6635"/>
    <property type="match status" value="2"/>
</dbReference>
<keyword evidence="1" id="KW-1133">Transmembrane helix</keyword>
<keyword evidence="1" id="KW-0472">Membrane</keyword>
<dbReference type="InterPro" id="IPR046575">
    <property type="entry name" value="DUF6635"/>
</dbReference>
<reference evidence="3" key="1">
    <citation type="submission" date="2016-10" db="EMBL/GenBank/DDBJ databases">
        <authorList>
            <person name="Varghese N."/>
            <person name="Submissions S."/>
        </authorList>
    </citation>
    <scope>NUCLEOTIDE SEQUENCE [LARGE SCALE GENOMIC DNA]</scope>
    <source>
        <strain evidence="3">DSM 10146</strain>
    </source>
</reference>
<name>A0A1G7BM78_9RHOB</name>